<proteinExistence type="predicted"/>
<organism evidence="1 2">
    <name type="scientific">Listeria monocytogenes</name>
    <dbReference type="NCBI Taxonomy" id="1639"/>
    <lineage>
        <taxon>Bacteria</taxon>
        <taxon>Bacillati</taxon>
        <taxon>Bacillota</taxon>
        <taxon>Bacilli</taxon>
        <taxon>Bacillales</taxon>
        <taxon>Listeriaceae</taxon>
        <taxon>Listeria</taxon>
    </lineage>
</organism>
<sequence length="188" mass="21010">MITLRKSLLMSFIILVSLFFVPVLSNAEEFNPANSSLTQEEYDSAMREIHEEANIAPPIDDFNNSINQDTANPISNPTPLLKASLTGSTSISWYDSGYTAWWGATASKSIAFEFIGNISIWQSGKKLWNRDVYGAGMKSTSGIVYPKKWKRKNGYTLKLTGKAYGVSGKGTQFYSTPKDGNMLYKYWN</sequence>
<evidence type="ECO:0000313" key="2">
    <source>
        <dbReference type="Proteomes" id="UP000193519"/>
    </source>
</evidence>
<dbReference type="AlphaFoldDB" id="A0AAX3BV48"/>
<gene>
    <name evidence="1" type="ORF">BES38_13190</name>
</gene>
<protein>
    <submittedName>
        <fullName evidence="1">Uncharacterized protein</fullName>
    </submittedName>
</protein>
<dbReference type="Proteomes" id="UP000193519">
    <property type="component" value="Chromosome"/>
</dbReference>
<name>A0AAX3BV48_LISMN</name>
<accession>A0AAX3BV48</accession>
<dbReference type="EMBL" id="CP098507">
    <property type="protein sequence ID" value="UUJ79282.1"/>
    <property type="molecule type" value="Genomic_DNA"/>
</dbReference>
<reference evidence="1" key="1">
    <citation type="submission" date="2022-06" db="EMBL/GenBank/DDBJ databases">
        <title>Complete genomes of Listeria monocytogenes strains L58-55 and 6179.</title>
        <authorList>
            <person name="Schmitz-Esser S."/>
            <person name="Tibbs-Cortes B.W."/>
        </authorList>
    </citation>
    <scope>NUCLEOTIDE SEQUENCE</scope>
    <source>
        <strain evidence="1">L58-55</strain>
    </source>
</reference>
<evidence type="ECO:0000313" key="1">
    <source>
        <dbReference type="EMBL" id="UUJ79282.1"/>
    </source>
</evidence>
<dbReference type="RefSeq" id="WP_223168373.1">
    <property type="nucleotide sequence ID" value="NZ_BAAFVI010000008.1"/>
</dbReference>